<evidence type="ECO:0000313" key="1">
    <source>
        <dbReference type="EMBL" id="PXW92429.1"/>
    </source>
</evidence>
<protein>
    <recommendedName>
        <fullName evidence="3">Cellobiose phosphorylase</fullName>
    </recommendedName>
</protein>
<evidence type="ECO:0000313" key="2">
    <source>
        <dbReference type="Proteomes" id="UP000247922"/>
    </source>
</evidence>
<accession>A0A2V3WFB7</accession>
<organism evidence="1 2">
    <name type="scientific">Streptohalobacillus salinus</name>
    <dbReference type="NCBI Taxonomy" id="621096"/>
    <lineage>
        <taxon>Bacteria</taxon>
        <taxon>Bacillati</taxon>
        <taxon>Bacillota</taxon>
        <taxon>Bacilli</taxon>
        <taxon>Bacillales</taxon>
        <taxon>Bacillaceae</taxon>
        <taxon>Streptohalobacillus</taxon>
    </lineage>
</organism>
<dbReference type="RefSeq" id="WP_110250318.1">
    <property type="nucleotide sequence ID" value="NZ_QJJR01000002.1"/>
</dbReference>
<dbReference type="EMBL" id="QJJR01000002">
    <property type="protein sequence ID" value="PXW92429.1"/>
    <property type="molecule type" value="Genomic_DNA"/>
</dbReference>
<reference evidence="1 2" key="1">
    <citation type="submission" date="2018-05" db="EMBL/GenBank/DDBJ databases">
        <title>Genomic Encyclopedia of Type Strains, Phase IV (KMG-IV): sequencing the most valuable type-strain genomes for metagenomic binning, comparative biology and taxonomic classification.</title>
        <authorList>
            <person name="Goeker M."/>
        </authorList>
    </citation>
    <scope>NUCLEOTIDE SEQUENCE [LARGE SCALE GENOMIC DNA]</scope>
    <source>
        <strain evidence="1 2">DSM 22440</strain>
    </source>
</reference>
<dbReference type="Proteomes" id="UP000247922">
    <property type="component" value="Unassembled WGS sequence"/>
</dbReference>
<keyword evidence="2" id="KW-1185">Reference proteome</keyword>
<sequence>MNTRDDLYFGNTFLYQKTKAVSLKLEQLKEGAYFKIENFDEMPPFFMTIVSDSDQWMFISSTGGLTSGRKNAESALFPYDTDDKIHDSHETTGPDTQLIIKKNMKSYLWQPFSTHMQNVYQITRNLYKNTTGNKIIFEEINHDLDVSYRYIWKTSDQFGFVKESKLENLAEQAIEVRVLDGLRNILPYGVNTLLQTTKSTLVDGYKRSELVEGLGLGIYTLSSILTDKAEPSESLKATTVWSTGLDNPQYLLSEQQTKAFWKNGLIETEVDVKGRRGAYYVEATVTLDGKTSKHWSIVAELNQSVAAIEALLQTLKETPDMLTCIEADVSKGEQNLKRMVYQADGVQYTADKKATYRHFSNTLYNIMRGGIYASGYMIDRKDFASFVANWNKAVYAEQQICITQLPETISYAQLLTVAAETQSRDFERLVYEYLPLTFSRRHGDPSRPWNKFNIELTKEDGSKALKFEGNWRDIFQNWEALSISYPNYIESIIAKFVNASTADGYNPYRITKDGIDWEKIDPEDPWSNIGYWGDHQIIYLLKLLELSKAYHPEKLQTLLQKEIYAYAHVPYKIKGFAALVNDPRNSIEYDDQKEQAIEQKIAEVGADGKLVYSKGKVYQVNLMEKLLVTLLAKFSNYVPEGGIWMNTQRPEWNDANNALVGNGLSMVTLYYMHRFQDYMSELIETVDATSINVSVEVMQMFKETYNVLADSKKYLGENMSDSVRFEVVKALGEIGERYRHTIYTDGFSGKKAPLEIQSLRDFTDVSMNHLKDSITKNKRTDGLYHAYNLIRFEEKRCSISHLYEMLEGQVAVLSSKALTGKEAIAVLIAIRKSAIYREDQHSYMLYPNRELPTFLTKNIIPEEYVKRSFILKEELNQNQTRFIEQDVKGNYHFNGQFRNGEEIRDALITSTDYQAEDIKVVEEVFSDLFNHHAFTGRSGTFYKYEGLGSVYWHMVSKLLLATQENFEAVYQETGMNEEAETLLHLYEDIKAGIGLEKSPEAYGAFPTEAYSHTPSFAGVQQPGMTGQVKEDFISRFGELGVHVTNGQIQFNPVLLAEQEFLTGNHQWSLPTKDDTTAAQTIELKNDMLGFTFCTVPITYCLDTDKKLVITFKDGTEIVNDHADTLTKEISQRIFNRDGEIAEIKVHVKRRQLNRTSAN</sequence>
<gene>
    <name evidence="1" type="ORF">DES38_1027</name>
</gene>
<name>A0A2V3WFB7_9BACI</name>
<proteinExistence type="predicted"/>
<evidence type="ECO:0008006" key="3">
    <source>
        <dbReference type="Google" id="ProtNLM"/>
    </source>
</evidence>
<dbReference type="OrthoDB" id="219241at2"/>
<comment type="caution">
    <text evidence="1">The sequence shown here is derived from an EMBL/GenBank/DDBJ whole genome shotgun (WGS) entry which is preliminary data.</text>
</comment>
<dbReference type="AlphaFoldDB" id="A0A2V3WFB7"/>